<keyword evidence="2" id="KW-1185">Reference proteome</keyword>
<name>A0A4Y7KVK7_PAPSO</name>
<reference evidence="1 2" key="1">
    <citation type="journal article" date="2018" name="Science">
        <title>The opium poppy genome and morphinan production.</title>
        <authorList>
            <person name="Guo L."/>
            <person name="Winzer T."/>
            <person name="Yang X."/>
            <person name="Li Y."/>
            <person name="Ning Z."/>
            <person name="He Z."/>
            <person name="Teodor R."/>
            <person name="Lu Y."/>
            <person name="Bowser T.A."/>
            <person name="Graham I.A."/>
            <person name="Ye K."/>
        </authorList>
    </citation>
    <scope>NUCLEOTIDE SEQUENCE [LARGE SCALE GENOMIC DNA]</scope>
    <source>
        <strain evidence="2">cv. HN1</strain>
        <tissue evidence="1">Leaves</tissue>
    </source>
</reference>
<proteinExistence type="predicted"/>
<evidence type="ECO:0000313" key="2">
    <source>
        <dbReference type="Proteomes" id="UP000316621"/>
    </source>
</evidence>
<gene>
    <name evidence="1" type="ORF">C5167_000495</name>
</gene>
<dbReference type="Proteomes" id="UP000316621">
    <property type="component" value="Chromosome 9"/>
</dbReference>
<accession>A0A4Y7KVK7</accession>
<dbReference type="AlphaFoldDB" id="A0A4Y7KVK7"/>
<sequence>MADTTASTGEVYPDDIQQLLTKHSKYHDVGSLAFAAYLIRQAEITEQNREAFRKELSLMKELYSKLVIQRDTSSMEIKTLSERQMSSCEELAKKVLLAKIEPLELAGILNVRLDLAEELKESSSATSNDPEEPSQDIHGKLQCISTKIKDHRERFKCCLSLLQNVSYFNSVLESRLEREESIIRRGGRRQEGKRGEHN</sequence>
<dbReference type="Gramene" id="RZC76400">
    <property type="protein sequence ID" value="RZC76400"/>
    <property type="gene ID" value="C5167_000495"/>
</dbReference>
<dbReference type="EMBL" id="CM010723">
    <property type="protein sequence ID" value="RZC76400.1"/>
    <property type="molecule type" value="Genomic_DNA"/>
</dbReference>
<evidence type="ECO:0000313" key="1">
    <source>
        <dbReference type="EMBL" id="RZC76400.1"/>
    </source>
</evidence>
<dbReference type="OrthoDB" id="10445549at2759"/>
<protein>
    <submittedName>
        <fullName evidence="1">Uncharacterized protein</fullName>
    </submittedName>
</protein>
<organism evidence="1 2">
    <name type="scientific">Papaver somniferum</name>
    <name type="common">Opium poppy</name>
    <dbReference type="NCBI Taxonomy" id="3469"/>
    <lineage>
        <taxon>Eukaryota</taxon>
        <taxon>Viridiplantae</taxon>
        <taxon>Streptophyta</taxon>
        <taxon>Embryophyta</taxon>
        <taxon>Tracheophyta</taxon>
        <taxon>Spermatophyta</taxon>
        <taxon>Magnoliopsida</taxon>
        <taxon>Ranunculales</taxon>
        <taxon>Papaveraceae</taxon>
        <taxon>Papaveroideae</taxon>
        <taxon>Papaver</taxon>
    </lineage>
</organism>